<protein>
    <submittedName>
        <fullName evidence="2">Uncharacterized protein</fullName>
    </submittedName>
</protein>
<evidence type="ECO:0000313" key="2">
    <source>
        <dbReference type="EMBL" id="EXB44865.1"/>
    </source>
</evidence>
<feature type="compositionally biased region" description="Gly residues" evidence="1">
    <location>
        <begin position="54"/>
        <end position="69"/>
    </location>
</feature>
<sequence>MRGADSISSLPSLQLRNSTTHEDNDNNNNTTSTNSNPSNDDNTHNGDESLDLGRSGGGRGGSGSGGGRRPPGSKNKPKPLIVIWSHVLEIINPFFVGVERLKIQHPNRTRAKNGQFFSL</sequence>
<organism evidence="2 3">
    <name type="scientific">Morus notabilis</name>
    <dbReference type="NCBI Taxonomy" id="981085"/>
    <lineage>
        <taxon>Eukaryota</taxon>
        <taxon>Viridiplantae</taxon>
        <taxon>Streptophyta</taxon>
        <taxon>Embryophyta</taxon>
        <taxon>Tracheophyta</taxon>
        <taxon>Spermatophyta</taxon>
        <taxon>Magnoliopsida</taxon>
        <taxon>eudicotyledons</taxon>
        <taxon>Gunneridae</taxon>
        <taxon>Pentapetalae</taxon>
        <taxon>rosids</taxon>
        <taxon>fabids</taxon>
        <taxon>Rosales</taxon>
        <taxon>Moraceae</taxon>
        <taxon>Moreae</taxon>
        <taxon>Morus</taxon>
    </lineage>
</organism>
<accession>W9QNM7</accession>
<reference evidence="3" key="1">
    <citation type="submission" date="2013-01" db="EMBL/GenBank/DDBJ databases">
        <title>Draft Genome Sequence of a Mulberry Tree, Morus notabilis C.K. Schneid.</title>
        <authorList>
            <person name="He N."/>
            <person name="Zhao S."/>
        </authorList>
    </citation>
    <scope>NUCLEOTIDE SEQUENCE</scope>
</reference>
<name>W9QNM7_9ROSA</name>
<feature type="compositionally biased region" description="Low complexity" evidence="1">
    <location>
        <begin position="26"/>
        <end position="40"/>
    </location>
</feature>
<keyword evidence="3" id="KW-1185">Reference proteome</keyword>
<dbReference type="EMBL" id="KE343883">
    <property type="protein sequence ID" value="EXB44865.1"/>
    <property type="molecule type" value="Genomic_DNA"/>
</dbReference>
<gene>
    <name evidence="2" type="ORF">L484_026447</name>
</gene>
<dbReference type="AlphaFoldDB" id="W9QNM7"/>
<feature type="compositionally biased region" description="Polar residues" evidence="1">
    <location>
        <begin position="1"/>
        <end position="16"/>
    </location>
</feature>
<feature type="region of interest" description="Disordered" evidence="1">
    <location>
        <begin position="1"/>
        <end position="78"/>
    </location>
</feature>
<evidence type="ECO:0000256" key="1">
    <source>
        <dbReference type="SAM" id="MobiDB-lite"/>
    </source>
</evidence>
<dbReference type="Proteomes" id="UP000030645">
    <property type="component" value="Unassembled WGS sequence"/>
</dbReference>
<evidence type="ECO:0000313" key="3">
    <source>
        <dbReference type="Proteomes" id="UP000030645"/>
    </source>
</evidence>
<proteinExistence type="predicted"/>